<name>A0A518CHV5_9PLAN</name>
<dbReference type="PANTHER" id="PTHR21089:SF1">
    <property type="entry name" value="BIFUNCTIONAL 3-DEHYDROQUINATE DEHYDRATASE_SHIKIMATE DEHYDROGENASE, CHLOROPLASTIC"/>
    <property type="match status" value="1"/>
</dbReference>
<proteinExistence type="predicted"/>
<protein>
    <submittedName>
        <fullName evidence="1">Bifunctional 3-dehydroquinate dehydratase/shikimate dehydrogenase protein</fullName>
    </submittedName>
</protein>
<dbReference type="GO" id="GO:0019632">
    <property type="term" value="P:shikimate metabolic process"/>
    <property type="evidence" value="ECO:0007669"/>
    <property type="project" value="TreeGrafter"/>
</dbReference>
<dbReference type="Pfam" id="PF01487">
    <property type="entry name" value="DHquinase_I"/>
    <property type="match status" value="1"/>
</dbReference>
<dbReference type="Proteomes" id="UP000317178">
    <property type="component" value="Chromosome"/>
</dbReference>
<keyword evidence="2" id="KW-1185">Reference proteome</keyword>
<dbReference type="GO" id="GO:0005829">
    <property type="term" value="C:cytosol"/>
    <property type="evidence" value="ECO:0007669"/>
    <property type="project" value="TreeGrafter"/>
</dbReference>
<dbReference type="RefSeq" id="WP_144992842.1">
    <property type="nucleotide sequence ID" value="NZ_CP036281.1"/>
</dbReference>
<organism evidence="1 2">
    <name type="scientific">Polystyrenella longa</name>
    <dbReference type="NCBI Taxonomy" id="2528007"/>
    <lineage>
        <taxon>Bacteria</taxon>
        <taxon>Pseudomonadati</taxon>
        <taxon>Planctomycetota</taxon>
        <taxon>Planctomycetia</taxon>
        <taxon>Planctomycetales</taxon>
        <taxon>Planctomycetaceae</taxon>
        <taxon>Polystyrenella</taxon>
    </lineage>
</organism>
<dbReference type="PANTHER" id="PTHR21089">
    <property type="entry name" value="SHIKIMATE DEHYDROGENASE"/>
    <property type="match status" value="1"/>
</dbReference>
<dbReference type="CDD" id="cd00502">
    <property type="entry name" value="DHQase_I"/>
    <property type="match status" value="1"/>
</dbReference>
<dbReference type="InterPro" id="IPR022893">
    <property type="entry name" value="Shikimate_DH_fam"/>
</dbReference>
<accession>A0A518CHV5</accession>
<dbReference type="GO" id="GO:0050661">
    <property type="term" value="F:NADP binding"/>
    <property type="evidence" value="ECO:0007669"/>
    <property type="project" value="TreeGrafter"/>
</dbReference>
<evidence type="ECO:0000313" key="1">
    <source>
        <dbReference type="EMBL" id="QDU78806.1"/>
    </source>
</evidence>
<dbReference type="KEGG" id="plon:Pla110_05100"/>
<reference evidence="1 2" key="1">
    <citation type="submission" date="2019-02" db="EMBL/GenBank/DDBJ databases">
        <title>Deep-cultivation of Planctomycetes and their phenomic and genomic characterization uncovers novel biology.</title>
        <authorList>
            <person name="Wiegand S."/>
            <person name="Jogler M."/>
            <person name="Boedeker C."/>
            <person name="Pinto D."/>
            <person name="Vollmers J."/>
            <person name="Rivas-Marin E."/>
            <person name="Kohn T."/>
            <person name="Peeters S.H."/>
            <person name="Heuer A."/>
            <person name="Rast P."/>
            <person name="Oberbeckmann S."/>
            <person name="Bunk B."/>
            <person name="Jeske O."/>
            <person name="Meyerdierks A."/>
            <person name="Storesund J.E."/>
            <person name="Kallscheuer N."/>
            <person name="Luecker S."/>
            <person name="Lage O.M."/>
            <person name="Pohl T."/>
            <person name="Merkel B.J."/>
            <person name="Hornburger P."/>
            <person name="Mueller R.-W."/>
            <person name="Bruemmer F."/>
            <person name="Labrenz M."/>
            <person name="Spormann A.M."/>
            <person name="Op den Camp H."/>
            <person name="Overmann J."/>
            <person name="Amann R."/>
            <person name="Jetten M.S.M."/>
            <person name="Mascher T."/>
            <person name="Medema M.H."/>
            <person name="Devos D.P."/>
            <person name="Kaster A.-K."/>
            <person name="Ovreas L."/>
            <person name="Rohde M."/>
            <person name="Galperin M.Y."/>
            <person name="Jogler C."/>
        </authorList>
    </citation>
    <scope>NUCLEOTIDE SEQUENCE [LARGE SCALE GENOMIC DNA]</scope>
    <source>
        <strain evidence="1 2">Pla110</strain>
    </source>
</reference>
<dbReference type="InterPro" id="IPR013785">
    <property type="entry name" value="Aldolase_TIM"/>
</dbReference>
<dbReference type="GO" id="GO:0009423">
    <property type="term" value="P:chorismate biosynthetic process"/>
    <property type="evidence" value="ECO:0007669"/>
    <property type="project" value="TreeGrafter"/>
</dbReference>
<dbReference type="GO" id="GO:0003855">
    <property type="term" value="F:3-dehydroquinate dehydratase activity"/>
    <property type="evidence" value="ECO:0007669"/>
    <property type="project" value="InterPro"/>
</dbReference>
<dbReference type="Gene3D" id="3.20.20.70">
    <property type="entry name" value="Aldolase class I"/>
    <property type="match status" value="1"/>
</dbReference>
<dbReference type="InterPro" id="IPR001381">
    <property type="entry name" value="DHquinase_I"/>
</dbReference>
<dbReference type="OrthoDB" id="9792692at2"/>
<evidence type="ECO:0000313" key="2">
    <source>
        <dbReference type="Proteomes" id="UP000317178"/>
    </source>
</evidence>
<dbReference type="GO" id="GO:0004764">
    <property type="term" value="F:shikimate 3-dehydrogenase (NADP+) activity"/>
    <property type="evidence" value="ECO:0007669"/>
    <property type="project" value="InterPro"/>
</dbReference>
<dbReference type="EMBL" id="CP036281">
    <property type="protein sequence ID" value="QDU78806.1"/>
    <property type="molecule type" value="Genomic_DNA"/>
</dbReference>
<sequence length="488" mass="54523">MLTVSVIPTSRRLAAADLLNASHHCDVIELCLDHLIKEPDVGKLAHTVETPMIISCRTPEEGGAFSGSSAERVQMLKLAIVAEPMYVELDTSIASSIPRYGKTKRVVSVRGSRWSSEEWQSAYLEAANQDADYVKLVTEAHTLEEAWPLLKLLTGKQTVPIIPVVEGAASLMFSLLTKKYGSPWTYAALEPGRESFPGQPSVWDLRDVYQIQEINSKTRFMGMVGFGDIQNRVARTLNRAYAAHDHHLCCLPFLIGQDHSHLEKLLNALKIHALLIGSEMAVAMSGFANELDESAQQSKYCDLLIQHEGQWKGYNFIWRSVLRGLEDVLQQDEQDPRPLNRRNVIVVGATGMAQAVAFGVQRRKGILSLSSPKEQEGQRLAEMFDCRHVPFHAIYETLADVIILADAEVSSGAGRQELNPSFFRPNMVVLDLTNMPELSLLGKGAEEHQSKIVPCDGIFFDLIRAWYKATTGDRLEQDEVRELWKQDE</sequence>
<dbReference type="SUPFAM" id="SSF51735">
    <property type="entry name" value="NAD(P)-binding Rossmann-fold domains"/>
    <property type="match status" value="1"/>
</dbReference>
<dbReference type="SUPFAM" id="SSF51569">
    <property type="entry name" value="Aldolase"/>
    <property type="match status" value="1"/>
</dbReference>
<dbReference type="AlphaFoldDB" id="A0A518CHV5"/>
<dbReference type="InterPro" id="IPR036291">
    <property type="entry name" value="NAD(P)-bd_dom_sf"/>
</dbReference>
<dbReference type="Gene3D" id="3.40.50.720">
    <property type="entry name" value="NAD(P)-binding Rossmann-like Domain"/>
    <property type="match status" value="1"/>
</dbReference>
<dbReference type="Gene3D" id="3.40.50.10860">
    <property type="entry name" value="Leucine Dehydrogenase, chain A, domain 1"/>
    <property type="match status" value="1"/>
</dbReference>
<gene>
    <name evidence="1" type="ORF">Pla110_05100</name>
</gene>